<accession>A0A345DDD0</accession>
<dbReference type="KEGG" id="hyf:DTO96_102122"/>
<keyword evidence="3" id="KW-1185">Reference proteome</keyword>
<dbReference type="Gene3D" id="3.40.50.10420">
    <property type="entry name" value="NagB/RpiA/CoA transferase-like"/>
    <property type="match status" value="1"/>
</dbReference>
<dbReference type="Pfam" id="PF02589">
    <property type="entry name" value="LUD_dom"/>
    <property type="match status" value="1"/>
</dbReference>
<sequence>MSSREQILNTIRANRPAPVELPDIHAPVFVHYDDPHQQFSTLVETLGGCAVYVNEGQSVLDAVKAHWPDAGQGRIVNLLEGNNAGQSHTELQAQSQSPHDHQNVDIAIVAGQLAVAENASVWVSNANLDCRSLYFLCQRLVMVVPRERMVHTMRDAYAQIKIEERGFGSFIAGSSRTADIEQSLVMGAHGAMAALVVFV</sequence>
<gene>
    <name evidence="2" type="primary">lutC</name>
    <name evidence="2" type="ORF">DTO96_102122</name>
</gene>
<dbReference type="Proteomes" id="UP000252182">
    <property type="component" value="Chromosome"/>
</dbReference>
<dbReference type="EMBL" id="CP031124">
    <property type="protein sequence ID" value="AXF86368.1"/>
    <property type="molecule type" value="Genomic_DNA"/>
</dbReference>
<dbReference type="PANTHER" id="PTHR43682">
    <property type="entry name" value="LACTATE UTILIZATION PROTEIN C"/>
    <property type="match status" value="1"/>
</dbReference>
<dbReference type="PANTHER" id="PTHR43682:SF1">
    <property type="entry name" value="LACTATE UTILIZATION PROTEIN C"/>
    <property type="match status" value="1"/>
</dbReference>
<reference evidence="3" key="1">
    <citation type="submission" date="2018-07" db="EMBL/GenBank/DDBJ databases">
        <authorList>
            <person name="Kim H."/>
        </authorList>
    </citation>
    <scope>NUCLEOTIDE SEQUENCE [LARGE SCALE GENOMIC DNA]</scope>
    <source>
        <strain evidence="3">F02</strain>
    </source>
</reference>
<proteinExistence type="predicted"/>
<dbReference type="SUPFAM" id="SSF100950">
    <property type="entry name" value="NagB/RpiA/CoA transferase-like"/>
    <property type="match status" value="1"/>
</dbReference>
<organism evidence="2 3">
    <name type="scientific">Ephemeroptericola cinctiostellae</name>
    <dbReference type="NCBI Taxonomy" id="2268024"/>
    <lineage>
        <taxon>Bacteria</taxon>
        <taxon>Pseudomonadati</taxon>
        <taxon>Pseudomonadota</taxon>
        <taxon>Betaproteobacteria</taxon>
        <taxon>Burkholderiales</taxon>
        <taxon>Burkholderiaceae</taxon>
        <taxon>Ephemeroptericola</taxon>
    </lineage>
</organism>
<protein>
    <submittedName>
        <fullName evidence="2">Lactate utilization protein C</fullName>
    </submittedName>
</protein>
<feature type="domain" description="LUD" evidence="1">
    <location>
        <begin position="102"/>
        <end position="199"/>
    </location>
</feature>
<evidence type="ECO:0000313" key="2">
    <source>
        <dbReference type="EMBL" id="AXF86368.1"/>
    </source>
</evidence>
<name>A0A345DDD0_9BURK</name>
<evidence type="ECO:0000259" key="1">
    <source>
        <dbReference type="Pfam" id="PF02589"/>
    </source>
</evidence>
<dbReference type="AlphaFoldDB" id="A0A345DDD0"/>
<dbReference type="InterPro" id="IPR024185">
    <property type="entry name" value="FTHF_cligase-like_sf"/>
</dbReference>
<dbReference type="InterPro" id="IPR003741">
    <property type="entry name" value="LUD_dom"/>
</dbReference>
<dbReference type="OrthoDB" id="9794157at2"/>
<evidence type="ECO:0000313" key="3">
    <source>
        <dbReference type="Proteomes" id="UP000252182"/>
    </source>
</evidence>
<dbReference type="InterPro" id="IPR037171">
    <property type="entry name" value="NagB/RpiA_transferase-like"/>
</dbReference>
<dbReference type="RefSeq" id="WP_114563452.1">
    <property type="nucleotide sequence ID" value="NZ_CP031124.1"/>
</dbReference>